<reference evidence="1 2" key="1">
    <citation type="submission" date="2018-09" db="EMBL/GenBank/DDBJ databases">
        <title>Murine metabolic-syndrome-specific gut microbial biobank.</title>
        <authorList>
            <person name="Liu C."/>
        </authorList>
    </citation>
    <scope>NUCLEOTIDE SEQUENCE [LARGE SCALE GENOMIC DNA]</scope>
    <source>
        <strain evidence="1 2">8-P5</strain>
    </source>
</reference>
<dbReference type="Proteomes" id="UP000278164">
    <property type="component" value="Unassembled WGS sequence"/>
</dbReference>
<proteinExistence type="predicted"/>
<dbReference type="EMBL" id="RAYI01000078">
    <property type="protein sequence ID" value="RLT71934.1"/>
    <property type="molecule type" value="Genomic_DNA"/>
</dbReference>
<sequence>MERCVSIQNTIVPNGNNGNRNRSTRTKKSVGGKILKKEVSGKAMAVEITSKTMKLTNKEISALLNKSVEVRYKYSIKRIADADCLWTIFSSDGSYCLIANNGYQMFPIWPFKEYVEIYLGGKAVGYDVVSIDLNKFENEVIDIIYGNNFSIAVFPVSDDDSGKIVDLDTFVKDLSVELENYR</sequence>
<evidence type="ECO:0000313" key="2">
    <source>
        <dbReference type="Proteomes" id="UP000278164"/>
    </source>
</evidence>
<name>A0A3L7ZJ62_PARDI</name>
<dbReference type="Pfam" id="PF11042">
    <property type="entry name" value="DUF2750"/>
    <property type="match status" value="1"/>
</dbReference>
<protein>
    <submittedName>
        <fullName evidence="1">DUF2750 domain-containing protein</fullName>
    </submittedName>
</protein>
<dbReference type="InterPro" id="IPR021284">
    <property type="entry name" value="DUF2750"/>
</dbReference>
<comment type="caution">
    <text evidence="1">The sequence shown here is derived from an EMBL/GenBank/DDBJ whole genome shotgun (WGS) entry which is preliminary data.</text>
</comment>
<dbReference type="AlphaFoldDB" id="A0A3L7ZJ62"/>
<accession>A0A3L7ZJ62</accession>
<dbReference type="OrthoDB" id="2936081at2"/>
<gene>
    <name evidence="1" type="ORF">D7V78_18625</name>
</gene>
<evidence type="ECO:0000313" key="1">
    <source>
        <dbReference type="EMBL" id="RLT71934.1"/>
    </source>
</evidence>
<organism evidence="1 2">
    <name type="scientific">Parabacteroides distasonis</name>
    <dbReference type="NCBI Taxonomy" id="823"/>
    <lineage>
        <taxon>Bacteria</taxon>
        <taxon>Pseudomonadati</taxon>
        <taxon>Bacteroidota</taxon>
        <taxon>Bacteroidia</taxon>
        <taxon>Bacteroidales</taxon>
        <taxon>Tannerellaceae</taxon>
        <taxon>Parabacteroides</taxon>
    </lineage>
</organism>